<feature type="non-terminal residue" evidence="1">
    <location>
        <position position="218"/>
    </location>
</feature>
<gene>
    <name evidence="1" type="ORF">N7449_005319</name>
</gene>
<accession>A0A9W9SZ94</accession>
<reference evidence="1" key="2">
    <citation type="journal article" date="2023" name="IMA Fungus">
        <title>Comparative genomic study of the Penicillium genus elucidates a diverse pangenome and 15 lateral gene transfer events.</title>
        <authorList>
            <person name="Petersen C."/>
            <person name="Sorensen T."/>
            <person name="Nielsen M.R."/>
            <person name="Sondergaard T.E."/>
            <person name="Sorensen J.L."/>
            <person name="Fitzpatrick D.A."/>
            <person name="Frisvad J.C."/>
            <person name="Nielsen K.L."/>
        </authorList>
    </citation>
    <scope>NUCLEOTIDE SEQUENCE</scope>
    <source>
        <strain evidence="1">IBT 20477</strain>
    </source>
</reference>
<protein>
    <submittedName>
        <fullName evidence="1">Uncharacterized protein</fullName>
    </submittedName>
</protein>
<sequence>AWASLDIERELPVYSVPVETGWCTHCFRIAVRNWNETEWVRPFKVNCIRDAITSKRCQRCRHVHDKCEPVSILISNALLQLYGGIRGHGFELHALLEWKSGIGQTDDAALIHGIEIVRTVAVAVRALCSALDCLIKSHGRAHTLVGKRGGNAVDEASYAQYHFLQVPPPLDPPSDGTPRPKRVKFEHCSRQNLHLDANFDSDLPWYLSILSFGKSSRS</sequence>
<dbReference type="AlphaFoldDB" id="A0A9W9SZ94"/>
<comment type="caution">
    <text evidence="1">The sequence shown here is derived from an EMBL/GenBank/DDBJ whole genome shotgun (WGS) entry which is preliminary data.</text>
</comment>
<reference evidence="1" key="1">
    <citation type="submission" date="2022-11" db="EMBL/GenBank/DDBJ databases">
        <authorList>
            <person name="Petersen C."/>
        </authorList>
    </citation>
    <scope>NUCLEOTIDE SEQUENCE</scope>
    <source>
        <strain evidence="1">IBT 20477</strain>
    </source>
</reference>
<dbReference type="Proteomes" id="UP001150942">
    <property type="component" value="Unassembled WGS sequence"/>
</dbReference>
<keyword evidence="2" id="KW-1185">Reference proteome</keyword>
<dbReference type="OrthoDB" id="4271839at2759"/>
<evidence type="ECO:0000313" key="2">
    <source>
        <dbReference type="Proteomes" id="UP001150942"/>
    </source>
</evidence>
<name>A0A9W9SZ94_9EURO</name>
<proteinExistence type="predicted"/>
<dbReference type="EMBL" id="JAPQKQ010000003">
    <property type="protein sequence ID" value="KAJ5203240.1"/>
    <property type="molecule type" value="Genomic_DNA"/>
</dbReference>
<evidence type="ECO:0000313" key="1">
    <source>
        <dbReference type="EMBL" id="KAJ5203240.1"/>
    </source>
</evidence>
<organism evidence="1 2">
    <name type="scientific">Penicillium cf. viridicatum</name>
    <dbReference type="NCBI Taxonomy" id="2972119"/>
    <lineage>
        <taxon>Eukaryota</taxon>
        <taxon>Fungi</taxon>
        <taxon>Dikarya</taxon>
        <taxon>Ascomycota</taxon>
        <taxon>Pezizomycotina</taxon>
        <taxon>Eurotiomycetes</taxon>
        <taxon>Eurotiomycetidae</taxon>
        <taxon>Eurotiales</taxon>
        <taxon>Aspergillaceae</taxon>
        <taxon>Penicillium</taxon>
    </lineage>
</organism>